<evidence type="ECO:0000259" key="8">
    <source>
        <dbReference type="Pfam" id="PF12896"/>
    </source>
</evidence>
<dbReference type="EMBL" id="LVYI01000001">
    <property type="protein sequence ID" value="OAP64372.1"/>
    <property type="molecule type" value="Genomic_DNA"/>
</dbReference>
<name>A0A178ZXF9_9EURO</name>
<feature type="domain" description="Anaphase-promoting complex subunit 4-like WD40" evidence="7">
    <location>
        <begin position="1"/>
        <end position="93"/>
    </location>
</feature>
<dbReference type="InterPro" id="IPR024789">
    <property type="entry name" value="APC4"/>
</dbReference>
<dbReference type="OrthoDB" id="2110451at2759"/>
<evidence type="ECO:0000313" key="10">
    <source>
        <dbReference type="Proteomes" id="UP000078343"/>
    </source>
</evidence>
<keyword evidence="5" id="KW-0131">Cell cycle</keyword>
<dbReference type="PANTHER" id="PTHR13260:SF0">
    <property type="entry name" value="ANAPHASE-PROMOTING COMPLEX SUBUNIT 4"/>
    <property type="match status" value="1"/>
</dbReference>
<dbReference type="InterPro" id="IPR036322">
    <property type="entry name" value="WD40_repeat_dom_sf"/>
</dbReference>
<dbReference type="GO" id="GO:0034399">
    <property type="term" value="C:nuclear periphery"/>
    <property type="evidence" value="ECO:0007669"/>
    <property type="project" value="TreeGrafter"/>
</dbReference>
<dbReference type="InterPro" id="IPR024977">
    <property type="entry name" value="Apc4-like_WD40_dom"/>
</dbReference>
<dbReference type="Gene3D" id="2.130.10.10">
    <property type="entry name" value="YVTN repeat-like/Quinoprotein amine dehydrogenase"/>
    <property type="match status" value="1"/>
</dbReference>
<dbReference type="Pfam" id="PF12896">
    <property type="entry name" value="ANAPC4"/>
    <property type="match status" value="1"/>
</dbReference>
<organism evidence="9 10">
    <name type="scientific">Fonsecaea erecta</name>
    <dbReference type="NCBI Taxonomy" id="1367422"/>
    <lineage>
        <taxon>Eukaryota</taxon>
        <taxon>Fungi</taxon>
        <taxon>Dikarya</taxon>
        <taxon>Ascomycota</taxon>
        <taxon>Pezizomycotina</taxon>
        <taxon>Eurotiomycetes</taxon>
        <taxon>Chaetothyriomycetidae</taxon>
        <taxon>Chaetothyriales</taxon>
        <taxon>Herpotrichiellaceae</taxon>
        <taxon>Fonsecaea</taxon>
    </lineage>
</organism>
<dbReference type="GO" id="GO:0070979">
    <property type="term" value="P:protein K11-linked ubiquitination"/>
    <property type="evidence" value="ECO:0007669"/>
    <property type="project" value="TreeGrafter"/>
</dbReference>
<dbReference type="PANTHER" id="PTHR13260">
    <property type="entry name" value="ANAPHASE PROMOTING COMPLEX SUBUNIT 4 APC4"/>
    <property type="match status" value="1"/>
</dbReference>
<evidence type="ECO:0000256" key="3">
    <source>
        <dbReference type="ARBA" id="ARBA00022776"/>
    </source>
</evidence>
<evidence type="ECO:0000256" key="1">
    <source>
        <dbReference type="ARBA" id="ARBA00016067"/>
    </source>
</evidence>
<dbReference type="GO" id="GO:0051301">
    <property type="term" value="P:cell division"/>
    <property type="evidence" value="ECO:0007669"/>
    <property type="project" value="UniProtKB-KW"/>
</dbReference>
<keyword evidence="10" id="KW-1185">Reference proteome</keyword>
<accession>A0A178ZXF9</accession>
<evidence type="ECO:0000313" key="9">
    <source>
        <dbReference type="EMBL" id="OAP64372.1"/>
    </source>
</evidence>
<dbReference type="AlphaFoldDB" id="A0A178ZXF9"/>
<keyword evidence="2" id="KW-0132">Cell division</keyword>
<evidence type="ECO:0000259" key="7">
    <source>
        <dbReference type="Pfam" id="PF12894"/>
    </source>
</evidence>
<sequence length="800" mass="87189">MDLVVTVTSKGVMDVWRLNGQRVFGSNFCKDEDEGDDEEGHSAPEKGDGGNVRAVAWRRDGQILAIACADGSLSLINSFTGKISHRIFSQNQKPATSPSLQPSVQTQTRRQSSRISPLPTAQATSGRPTVTALCWTTHLVDPSPTTIRSHLNAPNSTLSLDQILNLRADVDRLLPLKADLPRELSAIDVEVSLPRLATLPPTGLTADDDVFSTRSSVDVVFHGGGSNGSAGSGGVDALLVGLSDESGGCMVQLRIFDSFDVGTVDLKGILPPGPAAGRASRVLRIESHPFLSTVFAVIEESPKDEAASSLHLISLDLSFIPQSGRTLPLVAKKVSQLGYLLRYISQVRTQLVAEVKSAFDLPGRFLRNINESLAEGDENADFVFAAHHLAVTGVCSPKLKEWLVDELQDRGIKRWENAVADCLEVARRMTSECLLPAVERSLALLSRLDGLARFGPTSSKLGLDEKNVKRVTETIDALGILSEDLLLDVVAETREFAAFIKWLKWECEVEALEQTSARAEDMRETWTGEGELELVLDYVGGAMKESRLKKYLVEEAKEQEGGLAASFDDDSDLGSYDEFIRCRTSCNKDKSMPTLGELVDRLQRQCEAVFAKIAETFRKSILTSYLQELPHGCVGESLDVRVIPDDADSSLYRLFLISKDRQEKARLRHVVVELQQGAGKGVKHTMRSSSLAIPEMQEVLDAKFVDDEALLVLAETASGAKIYGKEITIDGEGPWEVRHAFQGEEIDGDVKPVRLDVNGRVGRRVVTVLDEGGLGLVVLDLDAEDNARDATDGEDEVMTG</sequence>
<evidence type="ECO:0000256" key="2">
    <source>
        <dbReference type="ARBA" id="ARBA00022618"/>
    </source>
</evidence>
<dbReference type="GeneID" id="30004514"/>
<reference evidence="9 10" key="1">
    <citation type="submission" date="2016-04" db="EMBL/GenBank/DDBJ databases">
        <title>Draft genome of Fonsecaea erecta CBS 125763.</title>
        <authorList>
            <person name="Weiss V.A."/>
            <person name="Vicente V.A."/>
            <person name="Raittz R.T."/>
            <person name="Moreno L.F."/>
            <person name="De Souza E.M."/>
            <person name="Pedrosa F.O."/>
            <person name="Steffens M.B."/>
            <person name="Faoro H."/>
            <person name="Tadra-Sfeir M.Z."/>
            <person name="Najafzadeh M.J."/>
            <person name="Felipe M.S."/>
            <person name="Teixeira M."/>
            <person name="Sun J."/>
            <person name="Xi L."/>
            <person name="Gomes R."/>
            <person name="De Azevedo C.M."/>
            <person name="Salgado C.G."/>
            <person name="Da Silva M.B."/>
            <person name="Nascimento M.F."/>
            <person name="Queiroz-Telles F."/>
            <person name="Attili D.S."/>
            <person name="Gorbushina A."/>
        </authorList>
    </citation>
    <scope>NUCLEOTIDE SEQUENCE [LARGE SCALE GENOMIC DNA]</scope>
    <source>
        <strain evidence="9 10">CBS 125763</strain>
    </source>
</reference>
<proteinExistence type="predicted"/>
<dbReference type="GO" id="GO:0005680">
    <property type="term" value="C:anaphase-promoting complex"/>
    <property type="evidence" value="ECO:0007669"/>
    <property type="project" value="InterPro"/>
</dbReference>
<gene>
    <name evidence="9" type="ORF">AYL99_00344</name>
</gene>
<feature type="region of interest" description="Disordered" evidence="6">
    <location>
        <begin position="90"/>
        <end position="127"/>
    </location>
</feature>
<dbReference type="InterPro" id="IPR015943">
    <property type="entry name" value="WD40/YVTN_repeat-like_dom_sf"/>
</dbReference>
<feature type="region of interest" description="Disordered" evidence="6">
    <location>
        <begin position="29"/>
        <end position="52"/>
    </location>
</feature>
<feature type="domain" description="Anaphase-promoting complex subunit 4 long" evidence="8">
    <location>
        <begin position="311"/>
        <end position="508"/>
    </location>
</feature>
<keyword evidence="4" id="KW-0833">Ubl conjugation pathway</keyword>
<dbReference type="RefSeq" id="XP_018697739.1">
    <property type="nucleotide sequence ID" value="XM_018831860.1"/>
</dbReference>
<comment type="caution">
    <text evidence="9">The sequence shown here is derived from an EMBL/GenBank/DDBJ whole genome shotgun (WGS) entry which is preliminary data.</text>
</comment>
<dbReference type="GO" id="GO:0031145">
    <property type="term" value="P:anaphase-promoting complex-dependent catabolic process"/>
    <property type="evidence" value="ECO:0007669"/>
    <property type="project" value="InterPro"/>
</dbReference>
<dbReference type="Pfam" id="PF12894">
    <property type="entry name" value="ANAPC4_WD40"/>
    <property type="match status" value="1"/>
</dbReference>
<dbReference type="STRING" id="1367422.A0A178ZXF9"/>
<protein>
    <recommendedName>
        <fullName evidence="1">Anaphase-promoting complex subunit 4</fullName>
    </recommendedName>
</protein>
<evidence type="ECO:0000256" key="5">
    <source>
        <dbReference type="ARBA" id="ARBA00023306"/>
    </source>
</evidence>
<dbReference type="InterPro" id="IPR024790">
    <property type="entry name" value="APC4_long_dom"/>
</dbReference>
<keyword evidence="3" id="KW-0498">Mitosis</keyword>
<evidence type="ECO:0000256" key="4">
    <source>
        <dbReference type="ARBA" id="ARBA00022786"/>
    </source>
</evidence>
<dbReference type="SUPFAM" id="SSF50978">
    <property type="entry name" value="WD40 repeat-like"/>
    <property type="match status" value="1"/>
</dbReference>
<evidence type="ECO:0000256" key="6">
    <source>
        <dbReference type="SAM" id="MobiDB-lite"/>
    </source>
</evidence>
<dbReference type="Proteomes" id="UP000078343">
    <property type="component" value="Unassembled WGS sequence"/>
</dbReference>